<protein>
    <recommendedName>
        <fullName evidence="1">Glyoxalase/fosfomycin resistance/dioxygenase domain-containing protein</fullName>
    </recommendedName>
</protein>
<dbReference type="Pfam" id="PF00903">
    <property type="entry name" value="Glyoxalase"/>
    <property type="match status" value="1"/>
</dbReference>
<dbReference type="CDD" id="cd06588">
    <property type="entry name" value="PhnB_like"/>
    <property type="match status" value="1"/>
</dbReference>
<dbReference type="InterPro" id="IPR004360">
    <property type="entry name" value="Glyas_Fos-R_dOase_dom"/>
</dbReference>
<dbReference type="PANTHER" id="PTHR33990:SF1">
    <property type="entry name" value="PROTEIN YJDN"/>
    <property type="match status" value="1"/>
</dbReference>
<dbReference type="EMBL" id="LNCU01000073">
    <property type="protein sequence ID" value="KWV54068.1"/>
    <property type="molecule type" value="Genomic_DNA"/>
</dbReference>
<dbReference type="PANTHER" id="PTHR33990">
    <property type="entry name" value="PROTEIN YJDN-RELATED"/>
    <property type="match status" value="1"/>
</dbReference>
<sequence length="136" mass="15038">MQVNPYLSFDGNCDAALKFYQKVLDARIEESFPYGEGNAEMQTPPGWKDKIMHARVTIDGEIIMASDAPPGHFQKPQGFHVALQVEDPAEAERRFTALAEGGAVTMPFGKTFFSNGFGMCVDQFGIPWMVNCPAQM</sequence>
<dbReference type="InterPro" id="IPR029068">
    <property type="entry name" value="Glyas_Bleomycin-R_OHBP_Dase"/>
</dbReference>
<dbReference type="SUPFAM" id="SSF54593">
    <property type="entry name" value="Glyoxalase/Bleomycin resistance protein/Dihydroxybiphenyl dioxygenase"/>
    <property type="match status" value="1"/>
</dbReference>
<dbReference type="AlphaFoldDB" id="A0A109JRZ6"/>
<evidence type="ECO:0000259" key="1">
    <source>
        <dbReference type="Pfam" id="PF00903"/>
    </source>
</evidence>
<dbReference type="InterPro" id="IPR028973">
    <property type="entry name" value="PhnB-like"/>
</dbReference>
<feature type="domain" description="Glyoxalase/fosfomycin resistance/dioxygenase" evidence="1">
    <location>
        <begin position="4"/>
        <end position="129"/>
    </location>
</feature>
<dbReference type="RefSeq" id="WP_066508473.1">
    <property type="nucleotide sequence ID" value="NZ_LNCU01000073.1"/>
</dbReference>
<accession>A0A109JRZ6</accession>
<dbReference type="Gene3D" id="3.10.180.10">
    <property type="entry name" value="2,3-Dihydroxybiphenyl 1,2-Dioxygenase, domain 1"/>
    <property type="match status" value="1"/>
</dbReference>
<dbReference type="OrthoDB" id="9795306at2"/>
<comment type="caution">
    <text evidence="2">The sequence shown here is derived from an EMBL/GenBank/DDBJ whole genome shotgun (WGS) entry which is preliminary data.</text>
</comment>
<organism evidence="2 3">
    <name type="scientific">Bradyrhizobium macuxiense</name>
    <dbReference type="NCBI Taxonomy" id="1755647"/>
    <lineage>
        <taxon>Bacteria</taxon>
        <taxon>Pseudomonadati</taxon>
        <taxon>Pseudomonadota</taxon>
        <taxon>Alphaproteobacteria</taxon>
        <taxon>Hyphomicrobiales</taxon>
        <taxon>Nitrobacteraceae</taxon>
        <taxon>Bradyrhizobium</taxon>
    </lineage>
</organism>
<reference evidence="2 3" key="1">
    <citation type="submission" date="2015-11" db="EMBL/GenBank/DDBJ databases">
        <title>Draft Genome Sequence of the Strain BR 10303 (Bradyrhizobium sp.) isolated from nodules of Centrolobium paraense.</title>
        <authorList>
            <person name="Zelli J.E."/>
            <person name="Simoes-Araujo J.L."/>
            <person name="Barauna A.C."/>
            <person name="Silva K."/>
        </authorList>
    </citation>
    <scope>NUCLEOTIDE SEQUENCE [LARGE SCALE GENOMIC DNA]</scope>
    <source>
        <strain evidence="2 3">BR 10303</strain>
    </source>
</reference>
<evidence type="ECO:0000313" key="3">
    <source>
        <dbReference type="Proteomes" id="UP000057737"/>
    </source>
</evidence>
<keyword evidence="3" id="KW-1185">Reference proteome</keyword>
<name>A0A109JRZ6_9BRAD</name>
<dbReference type="Proteomes" id="UP000057737">
    <property type="component" value="Unassembled WGS sequence"/>
</dbReference>
<evidence type="ECO:0000313" key="2">
    <source>
        <dbReference type="EMBL" id="KWV54068.1"/>
    </source>
</evidence>
<proteinExistence type="predicted"/>
<gene>
    <name evidence="2" type="ORF">AS156_07480</name>
</gene>